<dbReference type="Proteomes" id="UP000646827">
    <property type="component" value="Unassembled WGS sequence"/>
</dbReference>
<feature type="non-terminal residue" evidence="4">
    <location>
        <position position="1"/>
    </location>
</feature>
<feature type="coiled-coil region" evidence="1">
    <location>
        <begin position="84"/>
        <end position="111"/>
    </location>
</feature>
<organism evidence="4 5">
    <name type="scientific">Circinella minor</name>
    <dbReference type="NCBI Taxonomy" id="1195481"/>
    <lineage>
        <taxon>Eukaryota</taxon>
        <taxon>Fungi</taxon>
        <taxon>Fungi incertae sedis</taxon>
        <taxon>Mucoromycota</taxon>
        <taxon>Mucoromycotina</taxon>
        <taxon>Mucoromycetes</taxon>
        <taxon>Mucorales</taxon>
        <taxon>Lichtheimiaceae</taxon>
        <taxon>Circinella</taxon>
    </lineage>
</organism>
<dbReference type="OrthoDB" id="2271016at2759"/>
<comment type="caution">
    <text evidence="4">The sequence shown here is derived from an EMBL/GenBank/DDBJ whole genome shotgun (WGS) entry which is preliminary data.</text>
</comment>
<feature type="compositionally biased region" description="Polar residues" evidence="2">
    <location>
        <begin position="124"/>
        <end position="140"/>
    </location>
</feature>
<evidence type="ECO:0000313" key="5">
    <source>
        <dbReference type="Proteomes" id="UP000646827"/>
    </source>
</evidence>
<dbReference type="InterPro" id="IPR043502">
    <property type="entry name" value="DNA/RNA_pol_sf"/>
</dbReference>
<name>A0A8H7VQ02_9FUNG</name>
<dbReference type="InterPro" id="IPR036691">
    <property type="entry name" value="Endo/exonu/phosph_ase_sf"/>
</dbReference>
<keyword evidence="1" id="KW-0175">Coiled coil</keyword>
<feature type="region of interest" description="Disordered" evidence="2">
    <location>
        <begin position="124"/>
        <end position="150"/>
    </location>
</feature>
<evidence type="ECO:0000259" key="3">
    <source>
        <dbReference type="PROSITE" id="PS50878"/>
    </source>
</evidence>
<evidence type="ECO:0000256" key="1">
    <source>
        <dbReference type="SAM" id="Coils"/>
    </source>
</evidence>
<gene>
    <name evidence="4" type="ORF">INT45_011599</name>
</gene>
<dbReference type="CDD" id="cd01650">
    <property type="entry name" value="RT_nLTR_like"/>
    <property type="match status" value="1"/>
</dbReference>
<dbReference type="SUPFAM" id="SSF56672">
    <property type="entry name" value="DNA/RNA polymerases"/>
    <property type="match status" value="1"/>
</dbReference>
<dbReference type="PANTHER" id="PTHR19446">
    <property type="entry name" value="REVERSE TRANSCRIPTASES"/>
    <property type="match status" value="1"/>
</dbReference>
<feature type="domain" description="Reverse transcriptase" evidence="3">
    <location>
        <begin position="787"/>
        <end position="1081"/>
    </location>
</feature>
<evidence type="ECO:0000256" key="2">
    <source>
        <dbReference type="SAM" id="MobiDB-lite"/>
    </source>
</evidence>
<protein>
    <recommendedName>
        <fullName evidence="3">Reverse transcriptase domain-containing protein</fullName>
    </recommendedName>
</protein>
<dbReference type="SUPFAM" id="SSF56219">
    <property type="entry name" value="DNase I-like"/>
    <property type="match status" value="1"/>
</dbReference>
<dbReference type="Gene3D" id="3.60.10.10">
    <property type="entry name" value="Endonuclease/exonuclease/phosphatase"/>
    <property type="match status" value="1"/>
</dbReference>
<reference evidence="4 5" key="1">
    <citation type="submission" date="2020-12" db="EMBL/GenBank/DDBJ databases">
        <title>Metabolic potential, ecology and presence of endohyphal bacteria is reflected in genomic diversity of Mucoromycotina.</title>
        <authorList>
            <person name="Muszewska A."/>
            <person name="Okrasinska A."/>
            <person name="Steczkiewicz K."/>
            <person name="Drgas O."/>
            <person name="Orlowska M."/>
            <person name="Perlinska-Lenart U."/>
            <person name="Aleksandrzak-Piekarczyk T."/>
            <person name="Szatraj K."/>
            <person name="Zielenkiewicz U."/>
            <person name="Pilsyk S."/>
            <person name="Malc E."/>
            <person name="Mieczkowski P."/>
            <person name="Kruszewska J.S."/>
            <person name="Biernat P."/>
            <person name="Pawlowska J."/>
        </authorList>
    </citation>
    <scope>NUCLEOTIDE SEQUENCE [LARGE SCALE GENOMIC DNA]</scope>
    <source>
        <strain evidence="4 5">CBS 142.35</strain>
    </source>
</reference>
<feature type="region of interest" description="Disordered" evidence="2">
    <location>
        <begin position="1361"/>
        <end position="1387"/>
    </location>
</feature>
<feature type="compositionally biased region" description="Low complexity" evidence="2">
    <location>
        <begin position="141"/>
        <end position="150"/>
    </location>
</feature>
<proteinExistence type="predicted"/>
<dbReference type="InterPro" id="IPR000477">
    <property type="entry name" value="RT_dom"/>
</dbReference>
<sequence length="1387" mass="157319">TIRKRRDHPTIETNNTKPKFQFDRRQISYEIADSTFESAKPPLASSTPVIDFGITTPPTILSSTNPSIHPSIHPSDRSDLLAVVADLNSTIADLRGDLKSMREENAALRERIFSIMQIKTATRTATHQVKTTKGQQPAVPTTNNNTKNNNTWATITAKNLPQKNKKIKNKKTQATNTKTTTIRALQESNEPSTFDFVYVPCRHHLRYHDVRKMISTLKIQQSRVLDIYFPAKGTVAFLIHSGFKDELVSKLKAESITSRTNFDPISPTVIGDIKFANDSQEERQQRAQQLFAQRIERTSLHLPPKIGISIARFFSSPAAKDLQLPEQWWNNFIIKYRYQQNSSATTTTTPTPPTPPVIDVEMDEIPENDDSSHSNETNNQWNGEVLPLKVGPYTLHGLYLPPGMDDVVAAERYNSLSVDLYTIFLGDLNSRLGSFTGDTRTNNRNHALSTWISTNDLTLWNAELAFGEPTYSVVKNNGHLYQSIIDFFISMQDHVLDPRMKIHTGLGLSDHHLCELSFVPVKLSQLPAATAPRRTWRLQRLKDPEVLERYTDRIREAIGPLKEDIQNTLQDNDLQPSADVVEVHVTRLNELIYDTLDKSVGRTCPQSDTHRWFWNDTLQQLADRRQKFHKQWLLRLRNNLERITAHRDYIMACTTFKKAVRAARKQSWNDFCQKLHADPSEMTAVVKRIRLRNRTNVTLTLPQGPEQAANNVADHLERVFGGSVSARLSPESNFPRETENCWTWIDIELAIAELPNRKAPGMDHIKAEMLKPVASNFAPLLDKLFTLCWRWSWTPTLWRTAQVVSIYKNKGSSSDPANYRPISLTSIFRKILERCLMSKLLQTMPTLDIAQGGFRAHRVDGEQHPIVICFLDILAAYDGANRLVIWDTLQPFVPEPLLKLLRNLFDDVIVKVVLSNMAFRDIYPRHGVLQGSILSPFLYSIFIDTLPRLLRSVSSHPQLVRVPTTPSSERSLNFCSRCPFSFSSANASPRSLINELQEPYNPYLIPDDVATGNRPFSFIPVNCLMYADDIAIIGDARDVQMMLLAAEQHSNLLGYRWSPTKCEILNANPNAEPFTLYGIEIPHCSTFRYLGLPFSSTGLDSDMLVNQSKNKAVSAMGSLRDSGVHMYGFGLLSSLRAYKIFVRPVIEYGLAISFLNAIQRKELDDIQKQCLRMCICRNPLEKAIGTLTLSHLSAMPNMHTRNEARWPVLRRNVIWNLVKQLATGSDPPRKPLNEAIKQHMQSIIDKQDPTLLLPCTKKERHRLVKWCLAWLPPTPSVPCQCGSLRANRDHFSICPLVSEQLRSFRWSLSSITSNPPPGVEAIDAALNLLPNKVKAKLSKWQRLWPAFLSLLLRIDEITSDTPFDPEPPPGTLLLEASQNLLPDPPPH</sequence>
<accession>A0A8H7VQ02</accession>
<dbReference type="PROSITE" id="PS50878">
    <property type="entry name" value="RT_POL"/>
    <property type="match status" value="1"/>
</dbReference>
<dbReference type="EMBL" id="JAEPRB010000074">
    <property type="protein sequence ID" value="KAG2222789.1"/>
    <property type="molecule type" value="Genomic_DNA"/>
</dbReference>
<keyword evidence="5" id="KW-1185">Reference proteome</keyword>
<dbReference type="Pfam" id="PF00078">
    <property type="entry name" value="RVT_1"/>
    <property type="match status" value="1"/>
</dbReference>
<evidence type="ECO:0000313" key="4">
    <source>
        <dbReference type="EMBL" id="KAG2222789.1"/>
    </source>
</evidence>